<reference evidence="2 3" key="1">
    <citation type="submission" date="2015-01" db="EMBL/GenBank/DDBJ databases">
        <title>Evolution of Trichinella species and genotypes.</title>
        <authorList>
            <person name="Korhonen P.K."/>
            <person name="Edoardo P."/>
            <person name="Giuseppe L.R."/>
            <person name="Gasser R.B."/>
        </authorList>
    </citation>
    <scope>NUCLEOTIDE SEQUENCE [LARGE SCALE GENOMIC DNA]</scope>
    <source>
        <strain evidence="2">ISS1029</strain>
    </source>
</reference>
<gene>
    <name evidence="2" type="ORF">T11_8322</name>
</gene>
<name>A0A0V1H7G0_9BILA</name>
<keyword evidence="3" id="KW-1185">Reference proteome</keyword>
<evidence type="ECO:0000256" key="1">
    <source>
        <dbReference type="SAM" id="SignalP"/>
    </source>
</evidence>
<comment type="caution">
    <text evidence="2">The sequence shown here is derived from an EMBL/GenBank/DDBJ whole genome shotgun (WGS) entry which is preliminary data.</text>
</comment>
<organism evidence="2 3">
    <name type="scientific">Trichinella zimbabwensis</name>
    <dbReference type="NCBI Taxonomy" id="268475"/>
    <lineage>
        <taxon>Eukaryota</taxon>
        <taxon>Metazoa</taxon>
        <taxon>Ecdysozoa</taxon>
        <taxon>Nematoda</taxon>
        <taxon>Enoplea</taxon>
        <taxon>Dorylaimia</taxon>
        <taxon>Trichinellida</taxon>
        <taxon>Trichinellidae</taxon>
        <taxon>Trichinella</taxon>
    </lineage>
</organism>
<keyword evidence="1" id="KW-0732">Signal</keyword>
<dbReference type="AlphaFoldDB" id="A0A0V1H7G0"/>
<feature type="signal peptide" evidence="1">
    <location>
        <begin position="1"/>
        <end position="22"/>
    </location>
</feature>
<feature type="chain" id="PRO_5006878905" evidence="1">
    <location>
        <begin position="23"/>
        <end position="95"/>
    </location>
</feature>
<protein>
    <submittedName>
        <fullName evidence="2">Uncharacterized protein</fullName>
    </submittedName>
</protein>
<evidence type="ECO:0000313" key="3">
    <source>
        <dbReference type="Proteomes" id="UP000055024"/>
    </source>
</evidence>
<dbReference type="EMBL" id="JYDP01000118">
    <property type="protein sequence ID" value="KRZ06461.1"/>
    <property type="molecule type" value="Genomic_DNA"/>
</dbReference>
<dbReference type="Proteomes" id="UP000055024">
    <property type="component" value="Unassembled WGS sequence"/>
</dbReference>
<sequence length="95" mass="11366">MLQKRELMFHANLLMLMREVLSVKGLKASKRSRDFTHSLILMRFSSTLQLLLSIECCIRSKEILLHSIIKNDFLRTILSNTRFYKEKLFFILCNW</sequence>
<proteinExistence type="predicted"/>
<accession>A0A0V1H7G0</accession>
<dbReference type="OrthoDB" id="5920236at2759"/>
<evidence type="ECO:0000313" key="2">
    <source>
        <dbReference type="EMBL" id="KRZ06461.1"/>
    </source>
</evidence>